<evidence type="ECO:0000313" key="3">
    <source>
        <dbReference type="Proteomes" id="UP000319836"/>
    </source>
</evidence>
<evidence type="ECO:0000256" key="1">
    <source>
        <dbReference type="SAM" id="MobiDB-lite"/>
    </source>
</evidence>
<evidence type="ECO:0000313" key="2">
    <source>
        <dbReference type="EMBL" id="TMQ68686.1"/>
    </source>
</evidence>
<comment type="caution">
    <text evidence="2">The sequence shown here is derived from an EMBL/GenBank/DDBJ whole genome shotgun (WGS) entry which is preliminary data.</text>
</comment>
<proteinExistence type="predicted"/>
<dbReference type="AlphaFoldDB" id="A0A538TYF5"/>
<gene>
    <name evidence="2" type="ORF">E6K80_14020</name>
</gene>
<dbReference type="EMBL" id="VBPA01000391">
    <property type="protein sequence ID" value="TMQ68686.1"/>
    <property type="molecule type" value="Genomic_DNA"/>
</dbReference>
<feature type="region of interest" description="Disordered" evidence="1">
    <location>
        <begin position="94"/>
        <end position="113"/>
    </location>
</feature>
<feature type="compositionally biased region" description="Basic and acidic residues" evidence="1">
    <location>
        <begin position="100"/>
        <end position="113"/>
    </location>
</feature>
<reference evidence="2 3" key="1">
    <citation type="journal article" date="2019" name="Nat. Microbiol.">
        <title>Mediterranean grassland soil C-N compound turnover is dependent on rainfall and depth, and is mediated by genomically divergent microorganisms.</title>
        <authorList>
            <person name="Diamond S."/>
            <person name="Andeer P.F."/>
            <person name="Li Z."/>
            <person name="Crits-Christoph A."/>
            <person name="Burstein D."/>
            <person name="Anantharaman K."/>
            <person name="Lane K.R."/>
            <person name="Thomas B.C."/>
            <person name="Pan C."/>
            <person name="Northen T.R."/>
            <person name="Banfield J.F."/>
        </authorList>
    </citation>
    <scope>NUCLEOTIDE SEQUENCE [LARGE SCALE GENOMIC DNA]</scope>
    <source>
        <strain evidence="2">WS_10</strain>
    </source>
</reference>
<sequence length="113" mass="12272">MRDYYAAIESKDLRRAYAKWGGRGAASGKSFDTFARGFAATAHVAADLGAPGPVEGAAGSRYVEIPVVVRAVTTGGERQRFEGRYVLRRSEVDGATPEQRSWRIDSARLRPAP</sequence>
<protein>
    <submittedName>
        <fullName evidence="2">Uncharacterized protein</fullName>
    </submittedName>
</protein>
<accession>A0A538TYF5</accession>
<dbReference type="Proteomes" id="UP000319836">
    <property type="component" value="Unassembled WGS sequence"/>
</dbReference>
<name>A0A538TYF5_UNCEI</name>
<organism evidence="2 3">
    <name type="scientific">Eiseniibacteriota bacterium</name>
    <dbReference type="NCBI Taxonomy" id="2212470"/>
    <lineage>
        <taxon>Bacteria</taxon>
        <taxon>Candidatus Eiseniibacteriota</taxon>
    </lineage>
</organism>